<keyword evidence="5" id="KW-0479">Metal-binding</keyword>
<evidence type="ECO:0000256" key="7">
    <source>
        <dbReference type="ARBA" id="ARBA00023029"/>
    </source>
</evidence>
<dbReference type="GO" id="GO:0003918">
    <property type="term" value="F:DNA topoisomerase type II (double strand cut, ATP-hydrolyzing) activity"/>
    <property type="evidence" value="ECO:0007669"/>
    <property type="project" value="UniProtKB-UniRule"/>
</dbReference>
<dbReference type="InterPro" id="IPR036078">
    <property type="entry name" value="Spo11/TopoVI_A_sf"/>
</dbReference>
<dbReference type="SUPFAM" id="SSF56726">
    <property type="entry name" value="DNA topoisomerase IV, alpha subunit"/>
    <property type="match status" value="1"/>
</dbReference>
<dbReference type="RefSeq" id="XP_025372396.1">
    <property type="nucleotide sequence ID" value="XM_025516843.1"/>
</dbReference>
<dbReference type="Pfam" id="PF04406">
    <property type="entry name" value="TP6A_N"/>
    <property type="match status" value="1"/>
</dbReference>
<keyword evidence="7 10" id="KW-0799">Topoisomerase</keyword>
<dbReference type="Gene3D" id="3.40.1360.10">
    <property type="match status" value="1"/>
</dbReference>
<keyword evidence="9 10" id="KW-0413">Isomerase</keyword>
<organism evidence="14 15">
    <name type="scientific">Ceraceosorus guamensis</name>
    <dbReference type="NCBI Taxonomy" id="1522189"/>
    <lineage>
        <taxon>Eukaryota</taxon>
        <taxon>Fungi</taxon>
        <taxon>Dikarya</taxon>
        <taxon>Basidiomycota</taxon>
        <taxon>Ustilaginomycotina</taxon>
        <taxon>Exobasidiomycetes</taxon>
        <taxon>Ceraceosorales</taxon>
        <taxon>Ceraceosoraceae</taxon>
        <taxon>Ceraceosorus</taxon>
    </lineage>
</organism>
<feature type="active site" description="O-(5'-phospho-DNA)-tyrosine intermediate" evidence="10">
    <location>
        <position position="140"/>
    </location>
</feature>
<evidence type="ECO:0000256" key="10">
    <source>
        <dbReference type="PROSITE-ProRule" id="PRU01385"/>
    </source>
</evidence>
<dbReference type="InterPro" id="IPR034136">
    <property type="entry name" value="TOPRIM_Topo6A/Spo11"/>
</dbReference>
<evidence type="ECO:0000256" key="9">
    <source>
        <dbReference type="ARBA" id="ARBA00023235"/>
    </source>
</evidence>
<comment type="similarity">
    <text evidence="3 10">Belongs to the TOP6A family.</text>
</comment>
<sequence>MQSAYPPFRAHASACRLLDKIESVAATFLEQLAEGLVTDHDPHRPECRIEAVGEPQDEQANNSGMDSDAESESSIHEEGPLTVEPIQPGMNQAVLRPSLMAFPRQRSRSVLRIAQILTILASMQAAITERVTVSRRAVYYENPALFGTQARVDELVRELCSALSAPAWTLGIAAASKGLWAGDLSVVYSDFTTLRGHTSAATRQGDHSDQLSVTTTEHLIGNVESIVKLSTSAGWICVVEKEAVFRSLLADSSYLREYGIEGSGAVITGKGYPDVATRSFLKLLSTSFPSIPVILLVDSDPFGLDIARIYRFGSISSEPEDVESLALPQIRLLQSSRPLGEYDNSQSSVLQLTCRDRNKARSLLRLSGHRQLPEEWRASLSLMIWTGKKAEL</sequence>
<dbReference type="GeneID" id="37038713"/>
<evidence type="ECO:0000256" key="5">
    <source>
        <dbReference type="ARBA" id="ARBA00022723"/>
    </source>
</evidence>
<dbReference type="EC" id="5.6.2.2" evidence="4"/>
<dbReference type="PROSITE" id="PS52041">
    <property type="entry name" value="TOPO_IIB"/>
    <property type="match status" value="1"/>
</dbReference>
<proteinExistence type="inferred from homology"/>
<comment type="cofactor">
    <cofactor evidence="2">
        <name>Mg(2+)</name>
        <dbReference type="ChEBI" id="CHEBI:18420"/>
    </cofactor>
</comment>
<dbReference type="GO" id="GO:0042138">
    <property type="term" value="P:meiotic DNA double-strand break formation"/>
    <property type="evidence" value="ECO:0007669"/>
    <property type="project" value="TreeGrafter"/>
</dbReference>
<dbReference type="GO" id="GO:0046872">
    <property type="term" value="F:metal ion binding"/>
    <property type="evidence" value="ECO:0007669"/>
    <property type="project" value="UniProtKB-KW"/>
</dbReference>
<accession>A0A316W5J9</accession>
<keyword evidence="15" id="KW-1185">Reference proteome</keyword>
<evidence type="ECO:0000256" key="11">
    <source>
        <dbReference type="SAM" id="MobiDB-lite"/>
    </source>
</evidence>
<dbReference type="InParanoid" id="A0A316W5J9"/>
<reference evidence="14 15" key="1">
    <citation type="journal article" date="2018" name="Mol. Biol. Evol.">
        <title>Broad Genomic Sampling Reveals a Smut Pathogenic Ancestry of the Fungal Clade Ustilaginomycotina.</title>
        <authorList>
            <person name="Kijpornyongpan T."/>
            <person name="Mondo S.J."/>
            <person name="Barry K."/>
            <person name="Sandor L."/>
            <person name="Lee J."/>
            <person name="Lipzen A."/>
            <person name="Pangilinan J."/>
            <person name="LaButti K."/>
            <person name="Hainaut M."/>
            <person name="Henrissat B."/>
            <person name="Grigoriev I.V."/>
            <person name="Spatafora J.W."/>
            <person name="Aime M.C."/>
        </authorList>
    </citation>
    <scope>NUCLEOTIDE SEQUENCE [LARGE SCALE GENOMIC DNA]</scope>
    <source>
        <strain evidence="14 15">MCA 4658</strain>
    </source>
</reference>
<dbReference type="Pfam" id="PF21180">
    <property type="entry name" value="TOP6A-Spo11_Toprim"/>
    <property type="match status" value="1"/>
</dbReference>
<dbReference type="InterPro" id="IPR036388">
    <property type="entry name" value="WH-like_DNA-bd_sf"/>
</dbReference>
<dbReference type="Gene3D" id="1.10.10.10">
    <property type="entry name" value="Winged helix-like DNA-binding domain superfamily/Winged helix DNA-binding domain"/>
    <property type="match status" value="1"/>
</dbReference>
<comment type="catalytic activity">
    <reaction evidence="1 10">
        <text>ATP-dependent breakage, passage and rejoining of double-stranded DNA.</text>
        <dbReference type="EC" id="5.6.2.2"/>
    </reaction>
</comment>
<dbReference type="AlphaFoldDB" id="A0A316W5J9"/>
<evidence type="ECO:0000313" key="14">
    <source>
        <dbReference type="EMBL" id="PWN45236.1"/>
    </source>
</evidence>
<evidence type="ECO:0000256" key="3">
    <source>
        <dbReference type="ARBA" id="ARBA00006559"/>
    </source>
</evidence>
<evidence type="ECO:0000256" key="8">
    <source>
        <dbReference type="ARBA" id="ARBA00023125"/>
    </source>
</evidence>
<dbReference type="GO" id="GO:0000706">
    <property type="term" value="P:meiotic DNA double-strand break processing"/>
    <property type="evidence" value="ECO:0007669"/>
    <property type="project" value="TreeGrafter"/>
</dbReference>
<dbReference type="InterPro" id="IPR013049">
    <property type="entry name" value="Spo11/TopoVI_A_N"/>
</dbReference>
<dbReference type="GO" id="GO:0007131">
    <property type="term" value="P:reciprocal meiotic recombination"/>
    <property type="evidence" value="ECO:0007669"/>
    <property type="project" value="TreeGrafter"/>
</dbReference>
<dbReference type="OrthoDB" id="5377392at2759"/>
<evidence type="ECO:0000259" key="12">
    <source>
        <dbReference type="Pfam" id="PF04406"/>
    </source>
</evidence>
<dbReference type="InterPro" id="IPR002815">
    <property type="entry name" value="Spo11/TopoVI_A"/>
</dbReference>
<evidence type="ECO:0000313" key="15">
    <source>
        <dbReference type="Proteomes" id="UP000245783"/>
    </source>
</evidence>
<gene>
    <name evidence="14" type="ORF">IE81DRAFT_364256</name>
</gene>
<dbReference type="STRING" id="1522189.A0A316W5J9"/>
<keyword evidence="8 10" id="KW-0238">DNA-binding</keyword>
<feature type="domain" description="Spo11/DNA topoisomerase VI subunit A N-terminal" evidence="12">
    <location>
        <begin position="112"/>
        <end position="172"/>
    </location>
</feature>
<name>A0A316W5J9_9BASI</name>
<evidence type="ECO:0000256" key="4">
    <source>
        <dbReference type="ARBA" id="ARBA00012895"/>
    </source>
</evidence>
<dbReference type="GO" id="GO:0005524">
    <property type="term" value="F:ATP binding"/>
    <property type="evidence" value="ECO:0007669"/>
    <property type="project" value="InterPro"/>
</dbReference>
<dbReference type="PRINTS" id="PR01550">
    <property type="entry name" value="TOP6AFAMILY"/>
</dbReference>
<feature type="domain" description="Topoisomerase 6 subunit A/Spo11 TOPRIM" evidence="13">
    <location>
        <begin position="236"/>
        <end position="392"/>
    </location>
</feature>
<dbReference type="CDD" id="cd00223">
    <property type="entry name" value="TOPRIM_TopoIIB_SPO"/>
    <property type="match status" value="1"/>
</dbReference>
<dbReference type="Proteomes" id="UP000245783">
    <property type="component" value="Unassembled WGS sequence"/>
</dbReference>
<feature type="region of interest" description="Disordered" evidence="11">
    <location>
        <begin position="51"/>
        <end position="83"/>
    </location>
</feature>
<dbReference type="GO" id="GO:0003677">
    <property type="term" value="F:DNA binding"/>
    <property type="evidence" value="ECO:0007669"/>
    <property type="project" value="UniProtKB-UniRule"/>
</dbReference>
<dbReference type="GO" id="GO:0000228">
    <property type="term" value="C:nuclear chromosome"/>
    <property type="evidence" value="ECO:0007669"/>
    <property type="project" value="TreeGrafter"/>
</dbReference>
<keyword evidence="6" id="KW-0460">Magnesium</keyword>
<protein>
    <recommendedName>
        <fullName evidence="4">DNA topoisomerase (ATP-hydrolyzing)</fullName>
        <ecNumber evidence="4">5.6.2.2</ecNumber>
    </recommendedName>
</protein>
<dbReference type="EMBL" id="KZ819356">
    <property type="protein sequence ID" value="PWN45236.1"/>
    <property type="molecule type" value="Genomic_DNA"/>
</dbReference>
<dbReference type="FunCoup" id="A0A316W5J9">
    <property type="interactions" value="77"/>
</dbReference>
<evidence type="ECO:0000259" key="13">
    <source>
        <dbReference type="Pfam" id="PF21180"/>
    </source>
</evidence>
<evidence type="ECO:0000256" key="2">
    <source>
        <dbReference type="ARBA" id="ARBA00001946"/>
    </source>
</evidence>
<evidence type="ECO:0000256" key="1">
    <source>
        <dbReference type="ARBA" id="ARBA00000185"/>
    </source>
</evidence>
<dbReference type="PANTHER" id="PTHR10848:SF0">
    <property type="entry name" value="MEIOTIC RECOMBINATION PROTEIN SPO11"/>
    <property type="match status" value="1"/>
</dbReference>
<evidence type="ECO:0000256" key="6">
    <source>
        <dbReference type="ARBA" id="ARBA00022842"/>
    </source>
</evidence>
<dbReference type="PANTHER" id="PTHR10848">
    <property type="entry name" value="MEIOTIC RECOMBINATION PROTEIN SPO11"/>
    <property type="match status" value="1"/>
</dbReference>